<proteinExistence type="predicted"/>
<organism evidence="2 3">
    <name type="scientific">Melanomma pulvis-pyrius CBS 109.77</name>
    <dbReference type="NCBI Taxonomy" id="1314802"/>
    <lineage>
        <taxon>Eukaryota</taxon>
        <taxon>Fungi</taxon>
        <taxon>Dikarya</taxon>
        <taxon>Ascomycota</taxon>
        <taxon>Pezizomycotina</taxon>
        <taxon>Dothideomycetes</taxon>
        <taxon>Pleosporomycetidae</taxon>
        <taxon>Pleosporales</taxon>
        <taxon>Melanommataceae</taxon>
        <taxon>Melanomma</taxon>
    </lineage>
</organism>
<dbReference type="EMBL" id="MU002108">
    <property type="protein sequence ID" value="KAF2789863.1"/>
    <property type="molecule type" value="Genomic_DNA"/>
</dbReference>
<keyword evidence="3" id="KW-1185">Reference proteome</keyword>
<feature type="region of interest" description="Disordered" evidence="1">
    <location>
        <begin position="434"/>
        <end position="453"/>
    </location>
</feature>
<gene>
    <name evidence="2" type="ORF">K505DRAFT_365224</name>
</gene>
<accession>A0A6A6X132</accession>
<feature type="compositionally biased region" description="Polar residues" evidence="1">
    <location>
        <begin position="275"/>
        <end position="284"/>
    </location>
</feature>
<evidence type="ECO:0000256" key="1">
    <source>
        <dbReference type="SAM" id="MobiDB-lite"/>
    </source>
</evidence>
<evidence type="ECO:0000313" key="2">
    <source>
        <dbReference type="EMBL" id="KAF2789863.1"/>
    </source>
</evidence>
<dbReference type="OrthoDB" id="10680311at2759"/>
<protein>
    <submittedName>
        <fullName evidence="2">Uncharacterized protein</fullName>
    </submittedName>
</protein>
<feature type="region of interest" description="Disordered" evidence="1">
    <location>
        <begin position="270"/>
        <end position="298"/>
    </location>
</feature>
<name>A0A6A6X132_9PLEO</name>
<evidence type="ECO:0000313" key="3">
    <source>
        <dbReference type="Proteomes" id="UP000799757"/>
    </source>
</evidence>
<dbReference type="Proteomes" id="UP000799757">
    <property type="component" value="Unassembled WGS sequence"/>
</dbReference>
<dbReference type="AlphaFoldDB" id="A0A6A6X132"/>
<feature type="compositionally biased region" description="Low complexity" evidence="1">
    <location>
        <begin position="439"/>
        <end position="453"/>
    </location>
</feature>
<sequence>MEFLKRVFGRSERSLDQHPISTARGPSKPHSTCLAFALPLALARKLGFMCSSLGKQSPPPHTQTNFLSLPPEIHLIIADFLPPSSRLIIAATPNHRLHAIYHLSENPRNPWPTISPTELTLARELLTRDIWHAQGRDIITKLIFYRFCKLTPGEESILQGTVFLCRACQAQVDYRHFPLLEVWPRLRDPGKANVGNRRCWGKVKPLKIPNGTNIFWCHLETWRDYCLAVDKLKWVNAFSTVDATIPTGNTIGTGNVHTDIMIRPSRTSTTTFRTLNPSRRTPPTSKYRPPRNLSLSSTSEPVFLGKSYKAPTMTATTRYYWMLKYPTPLPAFPIPTSYVALRRALLHKRPHFCPHLSWRNLLRTDADSVSERSCLLKHMTDCVNAVEMPWEDRVLSRRGEIMQKVKGLGMDCMVRGCRTEVRLEKARSLVMKGGASEDTGVGSTTANGGANGNAHPWVGDVNFEWTEMVWVSVKRQWDVDKPGSREWMVQVGLRGEGKWTGTET</sequence>
<reference evidence="2" key="1">
    <citation type="journal article" date="2020" name="Stud. Mycol.">
        <title>101 Dothideomycetes genomes: a test case for predicting lifestyles and emergence of pathogens.</title>
        <authorList>
            <person name="Haridas S."/>
            <person name="Albert R."/>
            <person name="Binder M."/>
            <person name="Bloem J."/>
            <person name="Labutti K."/>
            <person name="Salamov A."/>
            <person name="Andreopoulos B."/>
            <person name="Baker S."/>
            <person name="Barry K."/>
            <person name="Bills G."/>
            <person name="Bluhm B."/>
            <person name="Cannon C."/>
            <person name="Castanera R."/>
            <person name="Culley D."/>
            <person name="Daum C."/>
            <person name="Ezra D."/>
            <person name="Gonzalez J."/>
            <person name="Henrissat B."/>
            <person name="Kuo A."/>
            <person name="Liang C."/>
            <person name="Lipzen A."/>
            <person name="Lutzoni F."/>
            <person name="Magnuson J."/>
            <person name="Mondo S."/>
            <person name="Nolan M."/>
            <person name="Ohm R."/>
            <person name="Pangilinan J."/>
            <person name="Park H.-J."/>
            <person name="Ramirez L."/>
            <person name="Alfaro M."/>
            <person name="Sun H."/>
            <person name="Tritt A."/>
            <person name="Yoshinaga Y."/>
            <person name="Zwiers L.-H."/>
            <person name="Turgeon B."/>
            <person name="Goodwin S."/>
            <person name="Spatafora J."/>
            <person name="Crous P."/>
            <person name="Grigoriev I."/>
        </authorList>
    </citation>
    <scope>NUCLEOTIDE SEQUENCE</scope>
    <source>
        <strain evidence="2">CBS 109.77</strain>
    </source>
</reference>